<accession>A0A7C4TJJ0</accession>
<name>A0A7C4TJJ0_UNCW3</name>
<dbReference type="EMBL" id="DTGZ01000175">
    <property type="protein sequence ID" value="HGV98489.1"/>
    <property type="molecule type" value="Genomic_DNA"/>
</dbReference>
<dbReference type="Gene3D" id="1.10.10.10">
    <property type="entry name" value="Winged helix-like DNA-binding domain superfamily/Winged helix DNA-binding domain"/>
    <property type="match status" value="1"/>
</dbReference>
<evidence type="ECO:0000313" key="1">
    <source>
        <dbReference type="EMBL" id="HGV98489.1"/>
    </source>
</evidence>
<reference evidence="1" key="1">
    <citation type="journal article" date="2020" name="mSystems">
        <title>Genome- and Community-Level Interaction Insights into Carbon Utilization and Element Cycling Functions of Hydrothermarchaeota in Hydrothermal Sediment.</title>
        <authorList>
            <person name="Zhou Z."/>
            <person name="Liu Y."/>
            <person name="Xu W."/>
            <person name="Pan J."/>
            <person name="Luo Z.H."/>
            <person name="Li M."/>
        </authorList>
    </citation>
    <scope>NUCLEOTIDE SEQUENCE [LARGE SCALE GENOMIC DNA]</scope>
    <source>
        <strain evidence="1">SpSt-774</strain>
    </source>
</reference>
<protein>
    <submittedName>
        <fullName evidence="1">Lrp/AsnC family transcriptional regulator</fullName>
    </submittedName>
</protein>
<dbReference type="SUPFAM" id="SSF46785">
    <property type="entry name" value="Winged helix' DNA-binding domain"/>
    <property type="match status" value="1"/>
</dbReference>
<comment type="caution">
    <text evidence="1">The sequence shown here is derived from an EMBL/GenBank/DDBJ whole genome shotgun (WGS) entry which is preliminary data.</text>
</comment>
<dbReference type="InterPro" id="IPR036388">
    <property type="entry name" value="WH-like_DNA-bd_sf"/>
</dbReference>
<dbReference type="InterPro" id="IPR036390">
    <property type="entry name" value="WH_DNA-bd_sf"/>
</dbReference>
<proteinExistence type="predicted"/>
<sequence length="300" mass="34992">MIIDALDLKLLRHLEAQGTVPIDDIINKFHTPKEEIFLRIKNFEDEGLIFRYGIKFFIPLVTGGRWLRGCAFVDAEGEIDFSNRIPLLEEVIENITVPQGIMPNKSLLFYARDLKECYKILNRTPGVRYAEIYKIGEYDIPSDYELSKEEWHLISQIFNSNLNFKRIIELTVNPKSDDDIRLSRMILHKGNRRGFISVIPEINWGIIKNFTHIHIAITTKLTGKNLKKLLKKIGCTSNIPIIFKKRYLQIESDLWGFSDFQNIISLLKNENKIILHGFSLACRNRIFDEWIKELALEKAQ</sequence>
<dbReference type="AlphaFoldDB" id="A0A7C4TJJ0"/>
<organism evidence="1">
    <name type="scientific">candidate division WOR-3 bacterium</name>
    <dbReference type="NCBI Taxonomy" id="2052148"/>
    <lineage>
        <taxon>Bacteria</taxon>
        <taxon>Bacteria division WOR-3</taxon>
    </lineage>
</organism>
<gene>
    <name evidence="1" type="ORF">ENV60_09380</name>
</gene>